<dbReference type="RefSeq" id="WP_086639342.1">
    <property type="nucleotide sequence ID" value="NZ_JBDNQA010000002.1"/>
</dbReference>
<comment type="caution">
    <text evidence="2">The sequence shown here is derived from an EMBL/GenBank/DDBJ whole genome shotgun (WGS) entry which is preliminary data.</text>
</comment>
<sequence length="94" mass="10396">MPDLPMPPDQYVTRPEFLAIREDVKQIEKDMAIANVRQATAQTDLDGIKAGLNDIKGELKTMRGWRQFLLTGGIGVGWGVFQGICHYFGFGSAP</sequence>
<keyword evidence="1" id="KW-1133">Transmembrane helix</keyword>
<keyword evidence="3" id="KW-1185">Reference proteome</keyword>
<feature type="transmembrane region" description="Helical" evidence="1">
    <location>
        <begin position="68"/>
        <end position="89"/>
    </location>
</feature>
<proteinExistence type="predicted"/>
<protein>
    <submittedName>
        <fullName evidence="2">Uncharacterized protein</fullName>
    </submittedName>
</protein>
<evidence type="ECO:0000313" key="2">
    <source>
        <dbReference type="EMBL" id="OUJ12331.1"/>
    </source>
</evidence>
<evidence type="ECO:0000256" key="1">
    <source>
        <dbReference type="SAM" id="Phobius"/>
    </source>
</evidence>
<dbReference type="OrthoDB" id="9989156at2"/>
<reference evidence="3" key="1">
    <citation type="submission" date="2014-06" db="EMBL/GenBank/DDBJ databases">
        <authorList>
            <person name="Winans N.J."/>
            <person name="Newell P.D."/>
            <person name="Douglas A.E."/>
        </authorList>
    </citation>
    <scope>NUCLEOTIDE SEQUENCE [LARGE SCALE GENOMIC DNA]</scope>
</reference>
<dbReference type="EMBL" id="JOPJ01000016">
    <property type="protein sequence ID" value="OUJ12331.1"/>
    <property type="molecule type" value="Genomic_DNA"/>
</dbReference>
<organism evidence="2 3">
    <name type="scientific">Acetobacter okinawensis</name>
    <dbReference type="NCBI Taxonomy" id="1076594"/>
    <lineage>
        <taxon>Bacteria</taxon>
        <taxon>Pseudomonadati</taxon>
        <taxon>Pseudomonadota</taxon>
        <taxon>Alphaproteobacteria</taxon>
        <taxon>Acetobacterales</taxon>
        <taxon>Acetobacteraceae</taxon>
        <taxon>Acetobacter</taxon>
    </lineage>
</organism>
<keyword evidence="1" id="KW-0812">Transmembrane</keyword>
<accession>A0A252BU52</accession>
<dbReference type="AlphaFoldDB" id="A0A252BU52"/>
<name>A0A252BU52_9PROT</name>
<keyword evidence="1" id="KW-0472">Membrane</keyword>
<evidence type="ECO:0000313" key="3">
    <source>
        <dbReference type="Proteomes" id="UP000194931"/>
    </source>
</evidence>
<gene>
    <name evidence="2" type="ORF">HK26_02680</name>
</gene>
<dbReference type="Proteomes" id="UP000194931">
    <property type="component" value="Unassembled WGS sequence"/>
</dbReference>